<gene>
    <name evidence="2" type="primary">pelE</name>
    <name evidence="2" type="ORF">GCM10007157_21170</name>
</gene>
<proteinExistence type="predicted"/>
<organism evidence="2 3">
    <name type="scientific">Vreelandella hamiltonii</name>
    <dbReference type="NCBI Taxonomy" id="502829"/>
    <lineage>
        <taxon>Bacteria</taxon>
        <taxon>Pseudomonadati</taxon>
        <taxon>Pseudomonadota</taxon>
        <taxon>Gammaproteobacteria</taxon>
        <taxon>Oceanospirillales</taxon>
        <taxon>Halomonadaceae</taxon>
        <taxon>Vreelandella</taxon>
    </lineage>
</organism>
<keyword evidence="1" id="KW-0472">Membrane</keyword>
<keyword evidence="3" id="KW-1185">Reference proteome</keyword>
<feature type="transmembrane region" description="Helical" evidence="1">
    <location>
        <begin position="51"/>
        <end position="71"/>
    </location>
</feature>
<name>A0A8H9I5J5_9GAMM</name>
<dbReference type="AlphaFoldDB" id="A0A8H9I5J5"/>
<sequence>MRRPDAPPHASWRVLISLCWLVAGLGMEGWVANRWVVDSWVVDRGSASLGAPSLTLLAGHAAGSILLAEGLRRALPLHYQQPVLGSLLLLFLLLFLLPGIALVGLLLAVLPALYFAAPERDRAWQTLDLPPLPYRPLTPPSADSMAMREGLTSILNFTDSPVARQEAILACRHLPPRQAIGLLRLGLADPTDDVRLLAYSMLSGIERDLDERIQQLTATRDQHGDPHGHHAEALAMLNWEYDYLHLAQGSTAHFYLTQALSEIDSAIRLANSAHRQLLRGRLCLALKAFDSAEAAFTQCALLGMEEDDLASYRAELAFQTRRYHDMQAQLARLSPGAAQHPVLHPLMEYWR</sequence>
<dbReference type="Proteomes" id="UP000623776">
    <property type="component" value="Unassembled WGS sequence"/>
</dbReference>
<evidence type="ECO:0000256" key="1">
    <source>
        <dbReference type="SAM" id="Phobius"/>
    </source>
</evidence>
<dbReference type="RefSeq" id="WP_189463636.1">
    <property type="nucleotide sequence ID" value="NZ_BMXN01000011.1"/>
</dbReference>
<dbReference type="EMBL" id="BMXN01000011">
    <property type="protein sequence ID" value="GGW28796.1"/>
    <property type="molecule type" value="Genomic_DNA"/>
</dbReference>
<comment type="caution">
    <text evidence="2">The sequence shown here is derived from an EMBL/GenBank/DDBJ whole genome shotgun (WGS) entry which is preliminary data.</text>
</comment>
<keyword evidence="1" id="KW-1133">Transmembrane helix</keyword>
<accession>A0A8H9I5J5</accession>
<protein>
    <submittedName>
        <fullName evidence="2">Pellicle/biofilm biosynthesis protein PelE</fullName>
    </submittedName>
</protein>
<feature type="transmembrane region" description="Helical" evidence="1">
    <location>
        <begin position="83"/>
        <end position="116"/>
    </location>
</feature>
<feature type="transmembrane region" description="Helical" evidence="1">
    <location>
        <begin position="12"/>
        <end position="31"/>
    </location>
</feature>
<reference evidence="3" key="1">
    <citation type="journal article" date="2019" name="Int. J. Syst. Evol. Microbiol.">
        <title>The Global Catalogue of Microorganisms (GCM) 10K type strain sequencing project: providing services to taxonomists for standard genome sequencing and annotation.</title>
        <authorList>
            <consortium name="The Broad Institute Genomics Platform"/>
            <consortium name="The Broad Institute Genome Sequencing Center for Infectious Disease"/>
            <person name="Wu L."/>
            <person name="Ma J."/>
        </authorList>
    </citation>
    <scope>NUCLEOTIDE SEQUENCE [LARGE SCALE GENOMIC DNA]</scope>
    <source>
        <strain evidence="3">KCTC 22154</strain>
    </source>
</reference>
<keyword evidence="1" id="KW-0812">Transmembrane</keyword>
<evidence type="ECO:0000313" key="3">
    <source>
        <dbReference type="Proteomes" id="UP000623776"/>
    </source>
</evidence>
<evidence type="ECO:0000313" key="2">
    <source>
        <dbReference type="EMBL" id="GGW28796.1"/>
    </source>
</evidence>